<accession>A0A1J4SFB2</accession>
<evidence type="ECO:0000313" key="1">
    <source>
        <dbReference type="EMBL" id="OIN98071.1"/>
    </source>
</evidence>
<organism evidence="1 2">
    <name type="scientific">Candidatus Desantisbacteria bacterium CG1_02_38_46</name>
    <dbReference type="NCBI Taxonomy" id="1817893"/>
    <lineage>
        <taxon>Bacteria</taxon>
        <taxon>Candidatus Desantisiibacteriota</taxon>
    </lineage>
</organism>
<comment type="caution">
    <text evidence="1">The sequence shown here is derived from an EMBL/GenBank/DDBJ whole genome shotgun (WGS) entry which is preliminary data.</text>
</comment>
<dbReference type="Proteomes" id="UP000182278">
    <property type="component" value="Unassembled WGS sequence"/>
</dbReference>
<dbReference type="CDD" id="cd07516">
    <property type="entry name" value="HAD_Pase"/>
    <property type="match status" value="1"/>
</dbReference>
<dbReference type="InterPro" id="IPR023214">
    <property type="entry name" value="HAD_sf"/>
</dbReference>
<name>A0A1J4SFB2_9BACT</name>
<reference evidence="1 2" key="1">
    <citation type="journal article" date="2016" name="Environ. Microbiol.">
        <title>Genomic resolution of a cold subsurface aquifer community provides metabolic insights for novel microbes adapted to high CO concentrations.</title>
        <authorList>
            <person name="Probst A.J."/>
            <person name="Castelle C.J."/>
            <person name="Singh A."/>
            <person name="Brown C.T."/>
            <person name="Anantharaman K."/>
            <person name="Sharon I."/>
            <person name="Hug L.A."/>
            <person name="Burstein D."/>
            <person name="Emerson J.B."/>
            <person name="Thomas B.C."/>
            <person name="Banfield J.F."/>
        </authorList>
    </citation>
    <scope>NUCLEOTIDE SEQUENCE [LARGE SCALE GENOMIC DNA]</scope>
    <source>
        <strain evidence="1">CG1_02_38_46</strain>
    </source>
</reference>
<dbReference type="PROSITE" id="PS01229">
    <property type="entry name" value="COF_2"/>
    <property type="match status" value="1"/>
</dbReference>
<sequence>MSRIKMIALDLDGTLFDNEGKIPEENKIILQESHKKGIIVVLSSGRMTDCVAPTADLIGIDCPLIVYNGAMVRDTKSEGRKIIFHKPLPVKYGDKMIDYTLKNHFHLNYYFNDVLYAKDDQSLRKYADIYANQTGAVFHFVSDISQFKGKEPTKLILITDSSEPANPRPRYRDEQYDYFYSILGKEVTLTKTNPEYLEFMNRDVDKGVGLIKLAEHYKIDINEIIAFGDGDNDAPMLSAAGIGIAMANAGEKSKKAAKIVAQWDNNQAGVARVLADYL</sequence>
<dbReference type="PANTHER" id="PTHR10000">
    <property type="entry name" value="PHOSPHOSERINE PHOSPHATASE"/>
    <property type="match status" value="1"/>
</dbReference>
<evidence type="ECO:0000313" key="2">
    <source>
        <dbReference type="Proteomes" id="UP000182278"/>
    </source>
</evidence>
<dbReference type="SFLD" id="SFLDS00003">
    <property type="entry name" value="Haloacid_Dehalogenase"/>
    <property type="match status" value="1"/>
</dbReference>
<dbReference type="PANTHER" id="PTHR10000:SF8">
    <property type="entry name" value="HAD SUPERFAMILY HYDROLASE-LIKE, TYPE 3"/>
    <property type="match status" value="1"/>
</dbReference>
<dbReference type="Pfam" id="PF08282">
    <property type="entry name" value="Hydrolase_3"/>
    <property type="match status" value="1"/>
</dbReference>
<dbReference type="GO" id="GO:0005829">
    <property type="term" value="C:cytosol"/>
    <property type="evidence" value="ECO:0007669"/>
    <property type="project" value="TreeGrafter"/>
</dbReference>
<dbReference type="InterPro" id="IPR000150">
    <property type="entry name" value="Cof"/>
</dbReference>
<gene>
    <name evidence="1" type="ORF">AUJ66_01650</name>
</gene>
<dbReference type="NCBIfam" id="TIGR00099">
    <property type="entry name" value="Cof-subfamily"/>
    <property type="match status" value="1"/>
</dbReference>
<proteinExistence type="predicted"/>
<dbReference type="InterPro" id="IPR036412">
    <property type="entry name" value="HAD-like_sf"/>
</dbReference>
<dbReference type="PRINTS" id="PR00119">
    <property type="entry name" value="CATATPASE"/>
</dbReference>
<dbReference type="Gene3D" id="3.40.50.1000">
    <property type="entry name" value="HAD superfamily/HAD-like"/>
    <property type="match status" value="1"/>
</dbReference>
<dbReference type="Gene3D" id="3.30.1240.10">
    <property type="match status" value="1"/>
</dbReference>
<dbReference type="GO" id="GO:0016791">
    <property type="term" value="F:phosphatase activity"/>
    <property type="evidence" value="ECO:0007669"/>
    <property type="project" value="UniProtKB-ARBA"/>
</dbReference>
<dbReference type="STRING" id="1817893.AUJ66_01650"/>
<dbReference type="GO" id="GO:0000287">
    <property type="term" value="F:magnesium ion binding"/>
    <property type="evidence" value="ECO:0007669"/>
    <property type="project" value="TreeGrafter"/>
</dbReference>
<dbReference type="NCBIfam" id="TIGR01484">
    <property type="entry name" value="HAD-SF-IIB"/>
    <property type="match status" value="1"/>
</dbReference>
<dbReference type="SFLD" id="SFLDG01140">
    <property type="entry name" value="C2.B:_Phosphomannomutase_and_P"/>
    <property type="match status" value="1"/>
</dbReference>
<dbReference type="EMBL" id="MNUO01000025">
    <property type="protein sequence ID" value="OIN98071.1"/>
    <property type="molecule type" value="Genomic_DNA"/>
</dbReference>
<protein>
    <recommendedName>
        <fullName evidence="3">Hydrolase</fullName>
    </recommendedName>
</protein>
<dbReference type="AlphaFoldDB" id="A0A1J4SFB2"/>
<dbReference type="SUPFAM" id="SSF56784">
    <property type="entry name" value="HAD-like"/>
    <property type="match status" value="1"/>
</dbReference>
<evidence type="ECO:0008006" key="3">
    <source>
        <dbReference type="Google" id="ProtNLM"/>
    </source>
</evidence>
<dbReference type="InterPro" id="IPR006379">
    <property type="entry name" value="HAD-SF_hydro_IIB"/>
</dbReference>